<evidence type="ECO:0000313" key="4">
    <source>
        <dbReference type="RefSeq" id="XP_008485049.1"/>
    </source>
</evidence>
<feature type="compositionally biased region" description="Low complexity" evidence="1">
    <location>
        <begin position="126"/>
        <end position="139"/>
    </location>
</feature>
<evidence type="ECO:0000313" key="3">
    <source>
        <dbReference type="Proteomes" id="UP000079169"/>
    </source>
</evidence>
<dbReference type="KEGG" id="dci:103521719"/>
<dbReference type="AlphaFoldDB" id="A0A1S3DNG8"/>
<feature type="region of interest" description="Disordered" evidence="1">
    <location>
        <begin position="172"/>
        <end position="261"/>
    </location>
</feature>
<dbReference type="Proteomes" id="UP000079169">
    <property type="component" value="Unplaced"/>
</dbReference>
<evidence type="ECO:0000259" key="2">
    <source>
        <dbReference type="Pfam" id="PF15998"/>
    </source>
</evidence>
<sequence>CVNIQYAAFDQSLEFNMTFGENELHSQSVDVDSIEPVCMNLVGDVPIAYICATLSKFKLAGDRMRGCVHLEPSILGETQARYFVGCFGQGNDTRNGTRVTGPGKVSSKVGNKTSSGENASAGSTGSASVETSGEASSSSGEDEDDSDPTDPAAGGYIEQGANILSNLFYYFSPDSPEEEESDASKPEKIVLVSSTEVAGKEDAGASELPPPASSEEYDSTGAGSDDGEEEEDESAGGETSESGPSGPSAPGASDGSASAGR</sequence>
<dbReference type="STRING" id="121845.A0A1S3DNG8"/>
<dbReference type="Pfam" id="PF15998">
    <property type="entry name" value="DUF4773"/>
    <property type="match status" value="1"/>
</dbReference>
<dbReference type="PaxDb" id="121845-A0A1S3DNG8"/>
<gene>
    <name evidence="4" type="primary">LOC103521719</name>
</gene>
<proteinExistence type="predicted"/>
<accession>A0A1S3DNG8</accession>
<feature type="compositionally biased region" description="Acidic residues" evidence="1">
    <location>
        <begin position="225"/>
        <end position="235"/>
    </location>
</feature>
<feature type="domain" description="DUF4773" evidence="2">
    <location>
        <begin position="1"/>
        <end position="91"/>
    </location>
</feature>
<feature type="non-terminal residue" evidence="4">
    <location>
        <position position="1"/>
    </location>
</feature>
<dbReference type="InterPro" id="IPR031941">
    <property type="entry name" value="DUF4773"/>
</dbReference>
<feature type="region of interest" description="Disordered" evidence="1">
    <location>
        <begin position="94"/>
        <end position="156"/>
    </location>
</feature>
<feature type="compositionally biased region" description="Low complexity" evidence="1">
    <location>
        <begin position="236"/>
        <end position="261"/>
    </location>
</feature>
<keyword evidence="3" id="KW-1185">Reference proteome</keyword>
<evidence type="ECO:0000256" key="1">
    <source>
        <dbReference type="SAM" id="MobiDB-lite"/>
    </source>
</evidence>
<feature type="compositionally biased region" description="Polar residues" evidence="1">
    <location>
        <begin position="108"/>
        <end position="125"/>
    </location>
</feature>
<reference evidence="4" key="1">
    <citation type="submission" date="2025-08" db="UniProtKB">
        <authorList>
            <consortium name="RefSeq"/>
        </authorList>
    </citation>
    <scope>IDENTIFICATION</scope>
</reference>
<protein>
    <submittedName>
        <fullName evidence="4">Histone-lysine N-methyltransferase SETD1B-like</fullName>
    </submittedName>
</protein>
<name>A0A1S3DNG8_DIACI</name>
<dbReference type="PANTHER" id="PTHR36299:SF2">
    <property type="entry name" value="DUF4773 DOMAIN-CONTAINING PROTEIN"/>
    <property type="match status" value="1"/>
</dbReference>
<dbReference type="GeneID" id="103521719"/>
<organism evidence="3 4">
    <name type="scientific">Diaphorina citri</name>
    <name type="common">Asian citrus psyllid</name>
    <dbReference type="NCBI Taxonomy" id="121845"/>
    <lineage>
        <taxon>Eukaryota</taxon>
        <taxon>Metazoa</taxon>
        <taxon>Ecdysozoa</taxon>
        <taxon>Arthropoda</taxon>
        <taxon>Hexapoda</taxon>
        <taxon>Insecta</taxon>
        <taxon>Pterygota</taxon>
        <taxon>Neoptera</taxon>
        <taxon>Paraneoptera</taxon>
        <taxon>Hemiptera</taxon>
        <taxon>Sternorrhyncha</taxon>
        <taxon>Psylloidea</taxon>
        <taxon>Psyllidae</taxon>
        <taxon>Diaphorininae</taxon>
        <taxon>Diaphorina</taxon>
    </lineage>
</organism>
<dbReference type="PANTHER" id="PTHR36299">
    <property type="entry name" value="AGAP008005-PA"/>
    <property type="match status" value="1"/>
</dbReference>
<dbReference type="RefSeq" id="XP_008485049.1">
    <property type="nucleotide sequence ID" value="XM_008486827.2"/>
</dbReference>